<dbReference type="GO" id="GO:0016887">
    <property type="term" value="F:ATP hydrolysis activity"/>
    <property type="evidence" value="ECO:0007669"/>
    <property type="project" value="InterPro"/>
</dbReference>
<feature type="domain" description="ABC transporter" evidence="4">
    <location>
        <begin position="5"/>
        <end position="213"/>
    </location>
</feature>
<gene>
    <name evidence="5" type="ORF">LCGC14_0844940</name>
</gene>
<evidence type="ECO:0000256" key="1">
    <source>
        <dbReference type="ARBA" id="ARBA00022448"/>
    </source>
</evidence>
<accession>A0A0F9RWQ0</accession>
<reference evidence="5" key="1">
    <citation type="journal article" date="2015" name="Nature">
        <title>Complex archaea that bridge the gap between prokaryotes and eukaryotes.</title>
        <authorList>
            <person name="Spang A."/>
            <person name="Saw J.H."/>
            <person name="Jorgensen S.L."/>
            <person name="Zaremba-Niedzwiedzka K."/>
            <person name="Martijn J."/>
            <person name="Lind A.E."/>
            <person name="van Eijk R."/>
            <person name="Schleper C."/>
            <person name="Guy L."/>
            <person name="Ettema T.J."/>
        </authorList>
    </citation>
    <scope>NUCLEOTIDE SEQUENCE</scope>
</reference>
<keyword evidence="3" id="KW-0067">ATP-binding</keyword>
<dbReference type="SUPFAM" id="SSF52540">
    <property type="entry name" value="P-loop containing nucleoside triphosphate hydrolases"/>
    <property type="match status" value="1"/>
</dbReference>
<dbReference type="PANTHER" id="PTHR42781:SF4">
    <property type="entry name" value="SPERMIDINE_PUTRESCINE IMPORT ATP-BINDING PROTEIN POTA"/>
    <property type="match status" value="1"/>
</dbReference>
<comment type="caution">
    <text evidence="5">The sequence shown here is derived from an EMBL/GenBank/DDBJ whole genome shotgun (WGS) entry which is preliminary data.</text>
</comment>
<dbReference type="Gene3D" id="3.40.50.300">
    <property type="entry name" value="P-loop containing nucleotide triphosphate hydrolases"/>
    <property type="match status" value="1"/>
</dbReference>
<evidence type="ECO:0000256" key="2">
    <source>
        <dbReference type="ARBA" id="ARBA00022741"/>
    </source>
</evidence>
<dbReference type="PROSITE" id="PS50893">
    <property type="entry name" value="ABC_TRANSPORTER_2"/>
    <property type="match status" value="1"/>
</dbReference>
<dbReference type="EMBL" id="LAZR01002493">
    <property type="protein sequence ID" value="KKN29351.1"/>
    <property type="molecule type" value="Genomic_DNA"/>
</dbReference>
<dbReference type="InterPro" id="IPR017871">
    <property type="entry name" value="ABC_transporter-like_CS"/>
</dbReference>
<dbReference type="AlphaFoldDB" id="A0A0F9RWQ0"/>
<proteinExistence type="predicted"/>
<dbReference type="GO" id="GO:0005524">
    <property type="term" value="F:ATP binding"/>
    <property type="evidence" value="ECO:0007669"/>
    <property type="project" value="UniProtKB-KW"/>
</dbReference>
<dbReference type="InterPro" id="IPR050093">
    <property type="entry name" value="ABC_SmlMolc_Importer"/>
</dbReference>
<keyword evidence="1" id="KW-0813">Transport</keyword>
<name>A0A0F9RWQ0_9ZZZZ</name>
<dbReference type="InterPro" id="IPR003593">
    <property type="entry name" value="AAA+_ATPase"/>
</dbReference>
<evidence type="ECO:0000313" key="5">
    <source>
        <dbReference type="EMBL" id="KKN29351.1"/>
    </source>
</evidence>
<feature type="non-terminal residue" evidence="5">
    <location>
        <position position="213"/>
    </location>
</feature>
<dbReference type="InterPro" id="IPR003439">
    <property type="entry name" value="ABC_transporter-like_ATP-bd"/>
</dbReference>
<sequence length="213" mass="23745">MESQLRLKDICVKAENKVILSVDEFALAKGQVLGLVGENGAGKSTLLRCLSLIEKNSKAIAFYEGEPVSNVQLIRKKIGLVFQDSLLFKGNVEANVAYPLKLRKLPKKEIAQKVENILNAFGLEDLALRSTGFLSGGEAKRVCLARALVYDPSILLLDEPFRELDQKIRKEVESLLFSYVKANNITTVLVSHNFDEIIRYCDELAIIHQGKII</sequence>
<dbReference type="InterPro" id="IPR027417">
    <property type="entry name" value="P-loop_NTPase"/>
</dbReference>
<dbReference type="PANTHER" id="PTHR42781">
    <property type="entry name" value="SPERMIDINE/PUTRESCINE IMPORT ATP-BINDING PROTEIN POTA"/>
    <property type="match status" value="1"/>
</dbReference>
<protein>
    <recommendedName>
        <fullName evidence="4">ABC transporter domain-containing protein</fullName>
    </recommendedName>
</protein>
<dbReference type="SMART" id="SM00382">
    <property type="entry name" value="AAA"/>
    <property type="match status" value="1"/>
</dbReference>
<organism evidence="5">
    <name type="scientific">marine sediment metagenome</name>
    <dbReference type="NCBI Taxonomy" id="412755"/>
    <lineage>
        <taxon>unclassified sequences</taxon>
        <taxon>metagenomes</taxon>
        <taxon>ecological metagenomes</taxon>
    </lineage>
</organism>
<dbReference type="Pfam" id="PF00005">
    <property type="entry name" value="ABC_tran"/>
    <property type="match status" value="1"/>
</dbReference>
<dbReference type="PROSITE" id="PS00211">
    <property type="entry name" value="ABC_TRANSPORTER_1"/>
    <property type="match status" value="1"/>
</dbReference>
<keyword evidence="2" id="KW-0547">Nucleotide-binding</keyword>
<evidence type="ECO:0000256" key="3">
    <source>
        <dbReference type="ARBA" id="ARBA00022840"/>
    </source>
</evidence>
<evidence type="ECO:0000259" key="4">
    <source>
        <dbReference type="PROSITE" id="PS50893"/>
    </source>
</evidence>